<dbReference type="STRING" id="157652.A0A371E754"/>
<evidence type="ECO:0000313" key="3">
    <source>
        <dbReference type="Proteomes" id="UP000257109"/>
    </source>
</evidence>
<organism evidence="2 3">
    <name type="scientific">Mucuna pruriens</name>
    <name type="common">Velvet bean</name>
    <name type="synonym">Dolichos pruriens</name>
    <dbReference type="NCBI Taxonomy" id="157652"/>
    <lineage>
        <taxon>Eukaryota</taxon>
        <taxon>Viridiplantae</taxon>
        <taxon>Streptophyta</taxon>
        <taxon>Embryophyta</taxon>
        <taxon>Tracheophyta</taxon>
        <taxon>Spermatophyta</taxon>
        <taxon>Magnoliopsida</taxon>
        <taxon>eudicotyledons</taxon>
        <taxon>Gunneridae</taxon>
        <taxon>Pentapetalae</taxon>
        <taxon>rosids</taxon>
        <taxon>fabids</taxon>
        <taxon>Fabales</taxon>
        <taxon>Fabaceae</taxon>
        <taxon>Papilionoideae</taxon>
        <taxon>50 kb inversion clade</taxon>
        <taxon>NPAAA clade</taxon>
        <taxon>indigoferoid/millettioid clade</taxon>
        <taxon>Phaseoleae</taxon>
        <taxon>Mucuna</taxon>
    </lineage>
</organism>
<dbReference type="EMBL" id="QJKJ01015869">
    <property type="protein sequence ID" value="RDX61833.1"/>
    <property type="molecule type" value="Genomic_DNA"/>
</dbReference>
<proteinExistence type="predicted"/>
<dbReference type="InterPro" id="IPR032001">
    <property type="entry name" value="SAWADEE_dom"/>
</dbReference>
<dbReference type="AlphaFoldDB" id="A0A371E754"/>
<dbReference type="GO" id="GO:0003682">
    <property type="term" value="F:chromatin binding"/>
    <property type="evidence" value="ECO:0007669"/>
    <property type="project" value="InterPro"/>
</dbReference>
<dbReference type="Pfam" id="PF16719">
    <property type="entry name" value="SAWADEE"/>
    <property type="match status" value="1"/>
</dbReference>
<dbReference type="Proteomes" id="UP000257109">
    <property type="component" value="Unassembled WGS sequence"/>
</dbReference>
<feature type="domain" description="SAWADEE" evidence="1">
    <location>
        <begin position="11"/>
        <end position="150"/>
    </location>
</feature>
<dbReference type="PANTHER" id="PTHR36384:SF1">
    <property type="entry name" value="SAWADEE PROTEIN"/>
    <property type="match status" value="1"/>
</dbReference>
<feature type="non-terminal residue" evidence="2">
    <location>
        <position position="1"/>
    </location>
</feature>
<comment type="caution">
    <text evidence="2">The sequence shown here is derived from an EMBL/GenBank/DDBJ whole genome shotgun (WGS) entry which is preliminary data.</text>
</comment>
<dbReference type="PANTHER" id="PTHR36384">
    <property type="entry name" value="SAWADEE PROTEIN"/>
    <property type="match status" value="1"/>
</dbReference>
<evidence type="ECO:0000313" key="2">
    <source>
        <dbReference type="EMBL" id="RDX61833.1"/>
    </source>
</evidence>
<accession>A0A371E754</accession>
<sequence>MLSVTEKEKSYTTEFRAYKDDAWYSVCVLLEGETLRVKYLNFSDENDDVFEASLFQNCNDLQNLKERFRPPSKQLQDAECRQLPPNAKVCACHPFSHDDVRFYDALIDGVQEREHSWETGEESCSCTFILFWLHGPNARNLTSASIENICVVQPAWELDPVVASFLEVAREKIKLFSSRSVLVSKGVSASKMVPYCYKSSDTTLRMGYVERMEKKASILQNRFQFFHETRRARRSVFRVCSPEVSCDGKRMEDRDLEVTKNMCMILIANIDKELCPSAITEFLRMHTSISAGVYIFPSLSFEVYTRGAIMVDSLKDFQVLCDFLNNPNCMVTSSTDRPWVILEKLVGFKSIKASIGALEHVSKTHFTTIVFCLLGSSVNSQGCAHGS</sequence>
<protein>
    <recommendedName>
        <fullName evidence="1">SAWADEE domain-containing protein</fullName>
    </recommendedName>
</protein>
<gene>
    <name evidence="2" type="ORF">CR513_59896</name>
</gene>
<evidence type="ECO:0000259" key="1">
    <source>
        <dbReference type="Pfam" id="PF16719"/>
    </source>
</evidence>
<name>A0A371E754_MUCPR</name>
<reference evidence="2" key="1">
    <citation type="submission" date="2018-05" db="EMBL/GenBank/DDBJ databases">
        <title>Draft genome of Mucuna pruriens seed.</title>
        <authorList>
            <person name="Nnadi N.E."/>
            <person name="Vos R."/>
            <person name="Hasami M.H."/>
            <person name="Devisetty U.K."/>
            <person name="Aguiy J.C."/>
        </authorList>
    </citation>
    <scope>NUCLEOTIDE SEQUENCE [LARGE SCALE GENOMIC DNA]</scope>
    <source>
        <strain evidence="2">JCA_2017</strain>
    </source>
</reference>
<dbReference type="OrthoDB" id="1866990at2759"/>
<keyword evidence="3" id="KW-1185">Reference proteome</keyword>